<gene>
    <name evidence="1" type="ORF">WJX73_002288</name>
</gene>
<comment type="caution">
    <text evidence="1">The sequence shown here is derived from an EMBL/GenBank/DDBJ whole genome shotgun (WGS) entry which is preliminary data.</text>
</comment>
<evidence type="ECO:0000313" key="2">
    <source>
        <dbReference type="Proteomes" id="UP001465755"/>
    </source>
</evidence>
<keyword evidence="2" id="KW-1185">Reference proteome</keyword>
<dbReference type="Proteomes" id="UP001465755">
    <property type="component" value="Unassembled WGS sequence"/>
</dbReference>
<proteinExistence type="predicted"/>
<sequence length="608" mass="66675">MSFTAHEDRVQGLLAERATRVKGEIYAASAVEVHKTFVNDVLRHDGSRPLSEEHLLQVVQRYIDMLRTVYGSLILEPHILSDQALDAYGDPAQAEALHSFRMAQRRFIVYRSTKCDEGEPLTDWDKSLQSIWNRAKEHLAEPTASGSAQTYAEVKASQDPLQFSCSLQEGAWEAGMVTKEGISDEAIPAEEIAASEAGTRPGRLYFTDGTKPNYDETGKPQWLPGLSCAVNDATNAMLPAPLRSCRGDSLLRFMRVESTGVATFTLFAPMGPATGLTAFHQETKQRRSFNCGTGDLIMQPLAVEAHVRKLERLHELLLGAHGRHSNLLPLEMYLEEDIPVVTYVRSSPHAEMVELPEQSCHAFISFATAHGTLPCIKVSCNDWCLRRELASSYLLERLVGACDRAKVGTGHPEDEADTWVESSYLPLAPSRTQHKGEGYVAAWMQPCQEDSLLEQDEEPGARSWWMEVVLVRTCEHLLDAARGLPDADAAWAGDTITRQQASEALLDALPALRDLFQRTWSDNAIYGRGSKPAKAWHDMCLNFTREYVAHLISSICAQLNGADTSAAAASEAQPFAAPAAEGQAKKRAASGIAGVSLAQASAESSPEL</sequence>
<dbReference type="AlphaFoldDB" id="A0AAW1PHP3"/>
<protein>
    <submittedName>
        <fullName evidence="1">Uncharacterized protein</fullName>
    </submittedName>
</protein>
<name>A0AAW1PHP3_9CHLO</name>
<reference evidence="1 2" key="1">
    <citation type="journal article" date="2024" name="Nat. Commun.">
        <title>Phylogenomics reveals the evolutionary origins of lichenization in chlorophyte algae.</title>
        <authorList>
            <person name="Puginier C."/>
            <person name="Libourel C."/>
            <person name="Otte J."/>
            <person name="Skaloud P."/>
            <person name="Haon M."/>
            <person name="Grisel S."/>
            <person name="Petersen M."/>
            <person name="Berrin J.G."/>
            <person name="Delaux P.M."/>
            <person name="Dal Grande F."/>
            <person name="Keller J."/>
        </authorList>
    </citation>
    <scope>NUCLEOTIDE SEQUENCE [LARGE SCALE GENOMIC DNA]</scope>
    <source>
        <strain evidence="1 2">SAG 2036</strain>
    </source>
</reference>
<dbReference type="EMBL" id="JALJOQ010000029">
    <property type="protein sequence ID" value="KAK9807920.1"/>
    <property type="molecule type" value="Genomic_DNA"/>
</dbReference>
<accession>A0AAW1PHP3</accession>
<organism evidence="1 2">
    <name type="scientific">Symbiochloris irregularis</name>
    <dbReference type="NCBI Taxonomy" id="706552"/>
    <lineage>
        <taxon>Eukaryota</taxon>
        <taxon>Viridiplantae</taxon>
        <taxon>Chlorophyta</taxon>
        <taxon>core chlorophytes</taxon>
        <taxon>Trebouxiophyceae</taxon>
        <taxon>Trebouxiales</taxon>
        <taxon>Trebouxiaceae</taxon>
        <taxon>Symbiochloris</taxon>
    </lineage>
</organism>
<evidence type="ECO:0000313" key="1">
    <source>
        <dbReference type="EMBL" id="KAK9807920.1"/>
    </source>
</evidence>